<name>A0A5D0CUS9_9BACL</name>
<evidence type="ECO:0000313" key="2">
    <source>
        <dbReference type="Proteomes" id="UP000325218"/>
    </source>
</evidence>
<accession>A0A5D0CUS9</accession>
<proteinExistence type="predicted"/>
<dbReference type="RefSeq" id="WP_148452274.1">
    <property type="nucleotide sequence ID" value="NZ_VSDO01000002.1"/>
</dbReference>
<comment type="caution">
    <text evidence="1">The sequence shown here is derived from an EMBL/GenBank/DDBJ whole genome shotgun (WGS) entry which is preliminary data.</text>
</comment>
<organism evidence="1 2">
    <name type="scientific">Paenibacillus faecis</name>
    <dbReference type="NCBI Taxonomy" id="862114"/>
    <lineage>
        <taxon>Bacteria</taxon>
        <taxon>Bacillati</taxon>
        <taxon>Bacillota</taxon>
        <taxon>Bacilli</taxon>
        <taxon>Bacillales</taxon>
        <taxon>Paenibacillaceae</taxon>
        <taxon>Paenibacillus</taxon>
    </lineage>
</organism>
<reference evidence="1 2" key="1">
    <citation type="submission" date="2019-08" db="EMBL/GenBank/DDBJ databases">
        <title>Genome sequencing of Paenibacillus faecis DSM 23593(T).</title>
        <authorList>
            <person name="Kook J.-K."/>
            <person name="Park S.-N."/>
            <person name="Lim Y.K."/>
        </authorList>
    </citation>
    <scope>NUCLEOTIDE SEQUENCE [LARGE SCALE GENOMIC DNA]</scope>
    <source>
        <strain evidence="1 2">DSM 23593</strain>
    </source>
</reference>
<dbReference type="Proteomes" id="UP000325218">
    <property type="component" value="Unassembled WGS sequence"/>
</dbReference>
<dbReference type="OrthoDB" id="2043087at2"/>
<gene>
    <name evidence="1" type="ORF">FRY98_12790</name>
</gene>
<evidence type="ECO:0000313" key="1">
    <source>
        <dbReference type="EMBL" id="TYA13518.1"/>
    </source>
</evidence>
<keyword evidence="2" id="KW-1185">Reference proteome</keyword>
<protein>
    <submittedName>
        <fullName evidence="1">Uncharacterized protein</fullName>
    </submittedName>
</protein>
<dbReference type="AlphaFoldDB" id="A0A5D0CUS9"/>
<dbReference type="EMBL" id="VSDO01000002">
    <property type="protein sequence ID" value="TYA13518.1"/>
    <property type="molecule type" value="Genomic_DNA"/>
</dbReference>
<sequence length="119" mass="13847">MVATEFNNSLDLSKLDGMTLDFMHILPAKWLIIRVSSHEEMDHVHKRTLVDRCIEDVGYRLDFDNNKPIMEFQPIACTQKRSVKTMKFRIISIPPFKAVSSGGDKHSIMRWGISSRRRK</sequence>